<dbReference type="AlphaFoldDB" id="A0A5N5GCS2"/>
<accession>A0A5N5GCS2</accession>
<comment type="caution">
    <text evidence="1">The sequence shown here is derived from an EMBL/GenBank/DDBJ whole genome shotgun (WGS) entry which is preliminary data.</text>
</comment>
<reference evidence="1 2" key="1">
    <citation type="submission" date="2019-09" db="EMBL/GenBank/DDBJ databases">
        <authorList>
            <person name="Ou C."/>
        </authorList>
    </citation>
    <scope>NUCLEOTIDE SEQUENCE [LARGE SCALE GENOMIC DNA]</scope>
    <source>
        <strain evidence="1">S2</strain>
        <tissue evidence="1">Leaf</tissue>
    </source>
</reference>
<proteinExistence type="predicted"/>
<reference evidence="1 2" key="3">
    <citation type="submission" date="2019-11" db="EMBL/GenBank/DDBJ databases">
        <title>A de novo genome assembly of a pear dwarfing rootstock.</title>
        <authorList>
            <person name="Wang F."/>
            <person name="Wang J."/>
            <person name="Li S."/>
            <person name="Zhang Y."/>
            <person name="Fang M."/>
            <person name="Ma L."/>
            <person name="Zhao Y."/>
            <person name="Jiang S."/>
        </authorList>
    </citation>
    <scope>NUCLEOTIDE SEQUENCE [LARGE SCALE GENOMIC DNA]</scope>
    <source>
        <strain evidence="1">S2</strain>
        <tissue evidence="1">Leaf</tissue>
    </source>
</reference>
<dbReference type="Proteomes" id="UP000327157">
    <property type="component" value="Chromosome 9"/>
</dbReference>
<organism evidence="1 2">
    <name type="scientific">Pyrus ussuriensis x Pyrus communis</name>
    <dbReference type="NCBI Taxonomy" id="2448454"/>
    <lineage>
        <taxon>Eukaryota</taxon>
        <taxon>Viridiplantae</taxon>
        <taxon>Streptophyta</taxon>
        <taxon>Embryophyta</taxon>
        <taxon>Tracheophyta</taxon>
        <taxon>Spermatophyta</taxon>
        <taxon>Magnoliopsida</taxon>
        <taxon>eudicotyledons</taxon>
        <taxon>Gunneridae</taxon>
        <taxon>Pentapetalae</taxon>
        <taxon>rosids</taxon>
        <taxon>fabids</taxon>
        <taxon>Rosales</taxon>
        <taxon>Rosaceae</taxon>
        <taxon>Amygdaloideae</taxon>
        <taxon>Maleae</taxon>
        <taxon>Pyrus</taxon>
    </lineage>
</organism>
<keyword evidence="2" id="KW-1185">Reference proteome</keyword>
<evidence type="ECO:0000313" key="1">
    <source>
        <dbReference type="EMBL" id="KAB2612977.1"/>
    </source>
</evidence>
<protein>
    <submittedName>
        <fullName evidence="1">Plastidial pyruvate kinase 1</fullName>
    </submittedName>
</protein>
<keyword evidence="1" id="KW-0808">Transferase</keyword>
<dbReference type="GO" id="GO:0016301">
    <property type="term" value="F:kinase activity"/>
    <property type="evidence" value="ECO:0007669"/>
    <property type="project" value="UniProtKB-KW"/>
</dbReference>
<keyword evidence="1" id="KW-0670">Pyruvate</keyword>
<dbReference type="EMBL" id="SMOL01000458">
    <property type="protein sequence ID" value="KAB2612977.1"/>
    <property type="molecule type" value="Genomic_DNA"/>
</dbReference>
<sequence>MHYVHAADGERLKLVKSGDGGIDGAYELGAPGGEESILWELSLGDGVNLHGAEKSMVGVRSKGLEPRRGCVVVGDENGRLAIGE</sequence>
<evidence type="ECO:0000313" key="2">
    <source>
        <dbReference type="Proteomes" id="UP000327157"/>
    </source>
</evidence>
<name>A0A5N5GCS2_9ROSA</name>
<gene>
    <name evidence="1" type="ORF">D8674_035293</name>
</gene>
<keyword evidence="1" id="KW-0418">Kinase</keyword>
<reference evidence="2" key="2">
    <citation type="submission" date="2019-10" db="EMBL/GenBank/DDBJ databases">
        <title>A de novo genome assembly of a pear dwarfing rootstock.</title>
        <authorList>
            <person name="Wang F."/>
            <person name="Wang J."/>
            <person name="Li S."/>
            <person name="Zhang Y."/>
            <person name="Fang M."/>
            <person name="Ma L."/>
            <person name="Zhao Y."/>
            <person name="Jiang S."/>
        </authorList>
    </citation>
    <scope>NUCLEOTIDE SEQUENCE [LARGE SCALE GENOMIC DNA]</scope>
</reference>